<dbReference type="Pfam" id="PF05751">
    <property type="entry name" value="FixH"/>
    <property type="match status" value="1"/>
</dbReference>
<dbReference type="AlphaFoldDB" id="A0A1E8FH00"/>
<dbReference type="EMBL" id="MJIC01000010">
    <property type="protein sequence ID" value="OFI35222.1"/>
    <property type="molecule type" value="Genomic_DNA"/>
</dbReference>
<evidence type="ECO:0000313" key="2">
    <source>
        <dbReference type="EMBL" id="OFI35222.1"/>
    </source>
</evidence>
<accession>A0A1E8FH00</accession>
<name>A0A1E8FH00_9ALTE</name>
<feature type="transmembrane region" description="Helical" evidence="1">
    <location>
        <begin position="12"/>
        <end position="33"/>
    </location>
</feature>
<evidence type="ECO:0008006" key="4">
    <source>
        <dbReference type="Google" id="ProtNLM"/>
    </source>
</evidence>
<dbReference type="RefSeq" id="WP_070176140.1">
    <property type="nucleotide sequence ID" value="NZ_BMJR01000001.1"/>
</dbReference>
<evidence type="ECO:0000313" key="3">
    <source>
        <dbReference type="Proteomes" id="UP000176037"/>
    </source>
</evidence>
<gene>
    <name evidence="2" type="ORF">BFC17_16915</name>
</gene>
<comment type="caution">
    <text evidence="2">The sequence shown here is derived from an EMBL/GenBank/DDBJ whole genome shotgun (WGS) entry which is preliminary data.</text>
</comment>
<protein>
    <recommendedName>
        <fullName evidence="4">Nitrogen fixation protein FixH</fullName>
    </recommendedName>
</protein>
<keyword evidence="1" id="KW-0812">Transmembrane</keyword>
<organism evidence="2 3">
    <name type="scientific">Alteromonas lipolytica</name>
    <dbReference type="NCBI Taxonomy" id="1856405"/>
    <lineage>
        <taxon>Bacteria</taxon>
        <taxon>Pseudomonadati</taxon>
        <taxon>Pseudomonadota</taxon>
        <taxon>Gammaproteobacteria</taxon>
        <taxon>Alteromonadales</taxon>
        <taxon>Alteromonadaceae</taxon>
        <taxon>Alteromonas/Salinimonas group</taxon>
        <taxon>Alteromonas</taxon>
    </lineage>
</organism>
<dbReference type="OrthoDB" id="5295180at2"/>
<keyword evidence="3" id="KW-1185">Reference proteome</keyword>
<keyword evidence="1" id="KW-1133">Transmembrane helix</keyword>
<reference evidence="2 3" key="1">
    <citation type="submission" date="2016-09" db="EMBL/GenBank/DDBJ databases">
        <title>Alteromonas lipolytica, a new species isolated from sea water.</title>
        <authorList>
            <person name="Wu Y.-H."/>
            <person name="Cheng H."/>
            <person name="Xu X.-W."/>
        </authorList>
    </citation>
    <scope>NUCLEOTIDE SEQUENCE [LARGE SCALE GENOMIC DNA]</scope>
    <source>
        <strain evidence="2 3">JW12</strain>
    </source>
</reference>
<dbReference type="Proteomes" id="UP000176037">
    <property type="component" value="Unassembled WGS sequence"/>
</dbReference>
<dbReference type="InterPro" id="IPR008620">
    <property type="entry name" value="FixH"/>
</dbReference>
<dbReference type="STRING" id="1856405.BFC17_16915"/>
<proteinExistence type="predicted"/>
<keyword evidence="1" id="KW-0472">Membrane</keyword>
<sequence length="163" mass="18911">MEKTDTKPWYKYFWPWFLIAVPTSSFIMAYFLVNFAANTEDSLVIDDYYKEGKAINASMAKVEQARRMRIMTDLTVIDGQIALEFHSGIPESGNALKLSFYHVTLEDKDFTMLLTRDASGIYRGYTEVDTNGKWRVSLTPMDEAWKVQQEVSLPRNDKIRFIP</sequence>
<evidence type="ECO:0000256" key="1">
    <source>
        <dbReference type="SAM" id="Phobius"/>
    </source>
</evidence>